<keyword evidence="1" id="KW-1133">Transmembrane helix</keyword>
<dbReference type="AlphaFoldDB" id="F3ZSG2"/>
<dbReference type="PROSITE" id="PS51257">
    <property type="entry name" value="PROKAR_LIPOPROTEIN"/>
    <property type="match status" value="1"/>
</dbReference>
<accession>F3ZSG2</accession>
<organism evidence="2 3">
    <name type="scientific">Bacteroides coprosuis DSM 18011</name>
    <dbReference type="NCBI Taxonomy" id="679937"/>
    <lineage>
        <taxon>Bacteria</taxon>
        <taxon>Pseudomonadati</taxon>
        <taxon>Bacteroidota</taxon>
        <taxon>Bacteroidia</taxon>
        <taxon>Bacteroidales</taxon>
        <taxon>Bacteroidaceae</taxon>
        <taxon>Bacteroides</taxon>
    </lineage>
</organism>
<keyword evidence="1" id="KW-0812">Transmembrane</keyword>
<dbReference type="Proteomes" id="UP000018439">
    <property type="component" value="Chromosome"/>
</dbReference>
<dbReference type="EMBL" id="CM001167">
    <property type="protein sequence ID" value="EGJ72114.1"/>
    <property type="molecule type" value="Genomic_DNA"/>
</dbReference>
<keyword evidence="1" id="KW-0472">Membrane</keyword>
<evidence type="ECO:0000313" key="3">
    <source>
        <dbReference type="Proteomes" id="UP000018439"/>
    </source>
</evidence>
<gene>
    <name evidence="2" type="ORF">Bcop_1937</name>
</gene>
<evidence type="ECO:0008006" key="4">
    <source>
        <dbReference type="Google" id="ProtNLM"/>
    </source>
</evidence>
<protein>
    <recommendedName>
        <fullName evidence="4">Lipoprotein</fullName>
    </recommendedName>
</protein>
<evidence type="ECO:0000256" key="1">
    <source>
        <dbReference type="SAM" id="Phobius"/>
    </source>
</evidence>
<dbReference type="HOGENOM" id="CLU_1329735_0_0_10"/>
<reference evidence="2 3" key="1">
    <citation type="journal article" date="2011" name="Stand. Genomic Sci.">
        <title>Non-contiguous finished genome sequence of Bacteroides coprosuis type strain (PC139).</title>
        <authorList>
            <person name="Land M."/>
            <person name="Held B."/>
            <person name="Gronow S."/>
            <person name="Abt B."/>
            <person name="Lucas S."/>
            <person name="Del Rio T.G."/>
            <person name="Nolan M."/>
            <person name="Tice H."/>
            <person name="Cheng J.F."/>
            <person name="Pitluck S."/>
            <person name="Liolios K."/>
            <person name="Pagani I."/>
            <person name="Ivanova N."/>
            <person name="Mavromatis K."/>
            <person name="Mikhailova N."/>
            <person name="Pati A."/>
            <person name="Tapia R."/>
            <person name="Han C."/>
            <person name="Goodwin L."/>
            <person name="Chen A."/>
            <person name="Palaniappan K."/>
            <person name="Hauser L."/>
            <person name="Brambilla E.M."/>
            <person name="Rohde M."/>
            <person name="Goker M."/>
            <person name="Detter J.C."/>
            <person name="Woyke T."/>
            <person name="Bristow J."/>
            <person name="Eisen J.A."/>
            <person name="Markowitz V."/>
            <person name="Hugenholtz P."/>
            <person name="Kyrpides N.C."/>
            <person name="Klenk H.P."/>
            <person name="Lapidus A."/>
        </authorList>
    </citation>
    <scope>NUCLEOTIDE SEQUENCE [LARGE SCALE GENOMIC DNA]</scope>
    <source>
        <strain evidence="2 3">DSM 18011</strain>
    </source>
</reference>
<sequence>MRKVLIIIAIALVMPLLQSCMVLILPAVYTVVKSKKHKKTNLAPIEMASLDVIHKSLVDSTGMLLNLSFHLLDEELIIQYKDKSAVLQQKQADSILLYANKEYEYMEVKGEHFLTRKGENIFYHRSTLPTTIVNESYSDKYGQLLDVSFYLNEGLAKVHLGRDKTVLRWQNSSRGIHYANDSCDLVQGQGGTLFIINGLEAFDLKP</sequence>
<proteinExistence type="predicted"/>
<evidence type="ECO:0000313" key="2">
    <source>
        <dbReference type="EMBL" id="EGJ72114.1"/>
    </source>
</evidence>
<keyword evidence="3" id="KW-1185">Reference proteome</keyword>
<feature type="transmembrane region" description="Helical" evidence="1">
    <location>
        <begin position="6"/>
        <end position="32"/>
    </location>
</feature>
<name>F3ZSG2_9BACE</name>